<organism evidence="1 2">
    <name type="scientific">Sphingobium chungbukense</name>
    <dbReference type="NCBI Taxonomy" id="56193"/>
    <lineage>
        <taxon>Bacteria</taxon>
        <taxon>Pseudomonadati</taxon>
        <taxon>Pseudomonadota</taxon>
        <taxon>Alphaproteobacteria</taxon>
        <taxon>Sphingomonadales</taxon>
        <taxon>Sphingomonadaceae</taxon>
        <taxon>Sphingobium</taxon>
    </lineage>
</organism>
<keyword evidence="2" id="KW-1185">Reference proteome</keyword>
<proteinExistence type="predicted"/>
<sequence length="155" mass="16964">MAAEPLVVPFATLVELSPGELREARPIGVRVVTGTETDRLFAALDELELIVIEFPSFRDGRGFTLATTLRSKHHYMGDLRASGHILPDQFAALRACGFSTLETSTSHPPEQWLRALATGGTAERPTGPLLKRLLSQGDSRPRETLHLHIGDKEQG</sequence>
<gene>
    <name evidence="1" type="ORF">YP76_20230</name>
</gene>
<comment type="caution">
    <text evidence="1">The sequence shown here is derived from an EMBL/GenBank/DDBJ whole genome shotgun (WGS) entry which is preliminary data.</text>
</comment>
<dbReference type="InterPro" id="IPR008318">
    <property type="entry name" value="UCP030820"/>
</dbReference>
<evidence type="ECO:0000313" key="1">
    <source>
        <dbReference type="EMBL" id="KKW90470.1"/>
    </source>
</evidence>
<dbReference type="PATRIC" id="fig|56193.3.peg.4251"/>
<protein>
    <recommendedName>
        <fullName evidence="3">Oxidoreductase</fullName>
    </recommendedName>
</protein>
<dbReference type="AlphaFoldDB" id="A0A0M3AKU2"/>
<accession>A0A0M3AKU2</accession>
<dbReference type="Pfam" id="PF06073">
    <property type="entry name" value="DUF934"/>
    <property type="match status" value="1"/>
</dbReference>
<reference evidence="1 2" key="1">
    <citation type="submission" date="2015-04" db="EMBL/GenBank/DDBJ databases">
        <title>Genome sequence of aromatic hydrocarbons-degrading Sphingobium chungbukense DJ77.</title>
        <authorList>
            <person name="Kim Y.-C."/>
            <person name="Chae J.-C."/>
        </authorList>
    </citation>
    <scope>NUCLEOTIDE SEQUENCE [LARGE SCALE GENOMIC DNA]</scope>
    <source>
        <strain evidence="1 2">DJ77</strain>
    </source>
</reference>
<evidence type="ECO:0008006" key="3">
    <source>
        <dbReference type="Google" id="ProtNLM"/>
    </source>
</evidence>
<dbReference type="Proteomes" id="UP000033874">
    <property type="component" value="Unassembled WGS sequence"/>
</dbReference>
<name>A0A0M3AKU2_9SPHN</name>
<evidence type="ECO:0000313" key="2">
    <source>
        <dbReference type="Proteomes" id="UP000033874"/>
    </source>
</evidence>
<dbReference type="EMBL" id="LBIC01000010">
    <property type="protein sequence ID" value="KKW90470.1"/>
    <property type="molecule type" value="Genomic_DNA"/>
</dbReference>
<dbReference type="STRING" id="56193.YP76_20230"/>